<organism evidence="3 4">
    <name type="scientific">Anolis carolinensis</name>
    <name type="common">Green anole</name>
    <name type="synonym">American chameleon</name>
    <dbReference type="NCBI Taxonomy" id="28377"/>
    <lineage>
        <taxon>Eukaryota</taxon>
        <taxon>Metazoa</taxon>
        <taxon>Chordata</taxon>
        <taxon>Craniata</taxon>
        <taxon>Vertebrata</taxon>
        <taxon>Euteleostomi</taxon>
        <taxon>Lepidosauria</taxon>
        <taxon>Squamata</taxon>
        <taxon>Bifurcata</taxon>
        <taxon>Unidentata</taxon>
        <taxon>Episquamata</taxon>
        <taxon>Toxicofera</taxon>
        <taxon>Iguania</taxon>
        <taxon>Dactyloidae</taxon>
        <taxon>Anolis</taxon>
    </lineage>
</organism>
<dbReference type="InterPro" id="IPR039873">
    <property type="entry name" value="CCDC78"/>
</dbReference>
<dbReference type="GeneTree" id="ENSGT00390000013678"/>
<proteinExistence type="predicted"/>
<sequence>MKEMYHSQQQKLEERMVSMGKELQEAKKEIRSTQHKLAEQSEVLLSSQSQLQEVEAENSRLQLRLKELVEEYRSRLVQYITDLAEYMDNKSATKAGKAPSEPAHMKRFVDNMLKDIRASYKSREEQLAGAARGYKKRLQNVVKRHEGLLVAYRMQREQIRCLGSNILDPGPPEHHFSITDAELLTNTSQELNRLREDKANLEGQLHELQMKVKLSENAGPRISPPYTLDEAGWDELKKQLREFTHRTQEDLEKERSQLLARATVAEEQVAELQDYVDKHLGRYKEEILRLRKLLGTDGLQTSSARTSNAPRASKPKRNVSKET</sequence>
<dbReference type="AlphaFoldDB" id="H9G5G3"/>
<feature type="compositionally biased region" description="Polar residues" evidence="2">
    <location>
        <begin position="299"/>
        <end position="310"/>
    </location>
</feature>
<dbReference type="Ensembl" id="ENSACAT00000001679.4">
    <property type="protein sequence ID" value="ENSACAP00000001640.4"/>
    <property type="gene ID" value="ENSACAG00000001752.4"/>
</dbReference>
<feature type="region of interest" description="Disordered" evidence="2">
    <location>
        <begin position="299"/>
        <end position="323"/>
    </location>
</feature>
<accession>H9G5G3</accession>
<evidence type="ECO:0000313" key="3">
    <source>
        <dbReference type="Ensembl" id="ENSACAP00000001640.4"/>
    </source>
</evidence>
<evidence type="ECO:0000256" key="2">
    <source>
        <dbReference type="SAM" id="MobiDB-lite"/>
    </source>
</evidence>
<dbReference type="PANTHER" id="PTHR22106:SF5">
    <property type="entry name" value="COILED-COIL DOMAIN-CONTAINING PROTEIN 78"/>
    <property type="match status" value="1"/>
</dbReference>
<reference evidence="3" key="3">
    <citation type="submission" date="2025-09" db="UniProtKB">
        <authorList>
            <consortium name="Ensembl"/>
        </authorList>
    </citation>
    <scope>IDENTIFICATION</scope>
</reference>
<dbReference type="InParanoid" id="H9G5G3"/>
<reference evidence="3" key="2">
    <citation type="submission" date="2025-08" db="UniProtKB">
        <authorList>
            <consortium name="Ensembl"/>
        </authorList>
    </citation>
    <scope>IDENTIFICATION</scope>
</reference>
<protein>
    <submittedName>
        <fullName evidence="3">Uncharacterized protein</fullName>
    </submittedName>
</protein>
<dbReference type="Proteomes" id="UP000001646">
    <property type="component" value="Unplaced"/>
</dbReference>
<gene>
    <name evidence="3" type="primary">ccdc78</name>
</gene>
<keyword evidence="1" id="KW-0175">Coiled coil</keyword>
<dbReference type="PANTHER" id="PTHR22106">
    <property type="entry name" value="COILED-COIL DOMAIN-CONTAINING PROTEIN 78"/>
    <property type="match status" value="1"/>
</dbReference>
<feature type="coiled-coil region" evidence="1">
    <location>
        <begin position="9"/>
        <end position="89"/>
    </location>
</feature>
<evidence type="ECO:0000313" key="4">
    <source>
        <dbReference type="Proteomes" id="UP000001646"/>
    </source>
</evidence>
<reference evidence="3" key="1">
    <citation type="submission" date="2009-12" db="EMBL/GenBank/DDBJ databases">
        <title>The Genome Sequence of Anolis carolinensis (Green Anole Lizard).</title>
        <authorList>
            <consortium name="The Genome Sequencing Platform"/>
            <person name="Di Palma F."/>
            <person name="Alfoldi J."/>
            <person name="Heiman D."/>
            <person name="Young S."/>
            <person name="Grabherr M."/>
            <person name="Johnson J."/>
            <person name="Lander E.S."/>
            <person name="Lindblad-Toh K."/>
        </authorList>
    </citation>
    <scope>NUCLEOTIDE SEQUENCE [LARGE SCALE GENOMIC DNA]</scope>
    <source>
        <strain evidence="3">JBL SC #1</strain>
    </source>
</reference>
<dbReference type="STRING" id="28377.ENSACAP00000001640"/>
<name>H9G5G3_ANOCA</name>
<feature type="compositionally biased region" description="Basic residues" evidence="2">
    <location>
        <begin position="313"/>
        <end position="323"/>
    </location>
</feature>
<dbReference type="HOGENOM" id="CLU_032909_0_0_1"/>
<evidence type="ECO:0000256" key="1">
    <source>
        <dbReference type="SAM" id="Coils"/>
    </source>
</evidence>
<dbReference type="eggNOG" id="ENOG502SNR6">
    <property type="taxonomic scope" value="Eukaryota"/>
</dbReference>
<feature type="coiled-coil region" evidence="1">
    <location>
        <begin position="184"/>
        <end position="218"/>
    </location>
</feature>
<keyword evidence="4" id="KW-1185">Reference proteome</keyword>
<dbReference type="Bgee" id="ENSACAG00000001752">
    <property type="expression patterns" value="Expressed in lung and 4 other cell types or tissues"/>
</dbReference>
<dbReference type="Gene3D" id="6.10.250.2200">
    <property type="match status" value="1"/>
</dbReference>